<name>B5HIP1_STRE2</name>
<reference evidence="3" key="2">
    <citation type="submission" date="2009-10" db="EMBL/GenBank/DDBJ databases">
        <title>The genome sequence of Streptomyces pristinaespiralis strain ATCC 25486.</title>
        <authorList>
            <consortium name="The Broad Institute Genome Sequencing Platform"/>
            <consortium name="Broad Institute Microbial Sequencing Center"/>
            <person name="Fischbach M."/>
            <person name="Godfrey P."/>
            <person name="Ward D."/>
            <person name="Young S."/>
            <person name="Zeng Q."/>
            <person name="Koehrsen M."/>
            <person name="Alvarado L."/>
            <person name="Berlin A.M."/>
            <person name="Bochicchio J."/>
            <person name="Borenstein D."/>
            <person name="Chapman S.B."/>
            <person name="Chen Z."/>
            <person name="Engels R."/>
            <person name="Freedman E."/>
            <person name="Gellesch M."/>
            <person name="Goldberg J."/>
            <person name="Griggs A."/>
            <person name="Gujja S."/>
            <person name="Heilman E.R."/>
            <person name="Heiman D.I."/>
            <person name="Hepburn T.A."/>
            <person name="Howarth C."/>
            <person name="Jen D."/>
            <person name="Larson L."/>
            <person name="Lewis B."/>
            <person name="Mehta T."/>
            <person name="Park D."/>
            <person name="Pearson M."/>
            <person name="Richards J."/>
            <person name="Roberts A."/>
            <person name="Saif S."/>
            <person name="Shea T.D."/>
            <person name="Shenoy N."/>
            <person name="Sisk P."/>
            <person name="Stolte C."/>
            <person name="Sykes S.N."/>
            <person name="Thomson T."/>
            <person name="Walk T."/>
            <person name="White J."/>
            <person name="Yandava C."/>
            <person name="Straight P."/>
            <person name="Clardy J."/>
            <person name="Hung D."/>
            <person name="Kolter R."/>
            <person name="Mekalanos J."/>
            <person name="Walker S."/>
            <person name="Walsh C.T."/>
            <person name="Wieland-Brown L.C."/>
            <person name="Haas B."/>
            <person name="Nusbaum C."/>
            <person name="Birren B."/>
        </authorList>
    </citation>
    <scope>NUCLEOTIDE SEQUENCE [LARGE SCALE GENOMIC DNA]</scope>
    <source>
        <strain evidence="3">ATCC 25486 / DSM 40338 / CBS 914.69 / JCM 4507 / NBRC 13074 / NRRL 2958 / 5647</strain>
    </source>
</reference>
<dbReference type="HOGENOM" id="CLU_1365577_0_0_11"/>
<protein>
    <recommendedName>
        <fullName evidence="4">SRPBCC family protein</fullName>
    </recommendedName>
</protein>
<evidence type="ECO:0000256" key="1">
    <source>
        <dbReference type="SAM" id="MobiDB-lite"/>
    </source>
</evidence>
<sequence length="200" mass="21314">MPGQAALRPGEHPHPRSGLLRLTSGRGPLTRTPTGEGGMTGYDLIDEAVLDAPPDVVWDALLAEFRGGAQWWVPANTFAATSGSPDEVGGEVKVTVHTKGVDKGGPKLRFTSRTTAVETGRRLSVEYVEGVFRGPSDFLLEPLDGGRRTRLGMHFRGRPHGWLKVLAKVADIGAEHSKATSAAFTALNGVLAAREKEAAR</sequence>
<dbReference type="AlphaFoldDB" id="B5HIP1"/>
<evidence type="ECO:0008006" key="4">
    <source>
        <dbReference type="Google" id="ProtNLM"/>
    </source>
</evidence>
<dbReference type="InterPro" id="IPR023393">
    <property type="entry name" value="START-like_dom_sf"/>
</dbReference>
<dbReference type="Gene3D" id="3.30.530.20">
    <property type="match status" value="1"/>
</dbReference>
<dbReference type="Pfam" id="PF10604">
    <property type="entry name" value="Polyketide_cyc2"/>
    <property type="match status" value="1"/>
</dbReference>
<evidence type="ECO:0000313" key="3">
    <source>
        <dbReference type="Proteomes" id="UP000002805"/>
    </source>
</evidence>
<reference evidence="3" key="1">
    <citation type="submission" date="2008-02" db="EMBL/GenBank/DDBJ databases">
        <authorList>
            <consortium name="The Broad Institute Genome Sequencing Platform"/>
            <person name="Fischbach M."/>
            <person name="Ward D."/>
            <person name="Young S."/>
            <person name="Jaffe D."/>
            <person name="Gnerre S."/>
            <person name="Berlin A."/>
            <person name="Heiman D."/>
            <person name="Hepburn T."/>
            <person name="Sykes S."/>
            <person name="Alvarado L."/>
            <person name="Kodira C.D."/>
            <person name="Straight P."/>
            <person name="Clardy J."/>
            <person name="Hung D."/>
            <person name="Kolter R."/>
            <person name="Mekalanos J."/>
            <person name="Walker S."/>
            <person name="Walsh C.T."/>
            <person name="Lander E."/>
            <person name="Galagan J."/>
            <person name="Nusbaum C."/>
            <person name="Birren B."/>
        </authorList>
    </citation>
    <scope>NUCLEOTIDE SEQUENCE [LARGE SCALE GENOMIC DNA]</scope>
    <source>
        <strain evidence="3">ATCC 25486 / DSM 40338 / CBS 914.69 / JCM 4507 / NBRC 13074 / NRRL 2958 / 5647</strain>
    </source>
</reference>
<keyword evidence="3" id="KW-1185">Reference proteome</keyword>
<dbReference type="eggNOG" id="ENOG5031JFB">
    <property type="taxonomic scope" value="Bacteria"/>
</dbReference>
<organism evidence="2 3">
    <name type="scientific">Streptomyces pristinaespiralis (strain ATCC 25486 / DSM 40338 / CBS 914.69 / JCM 4507 / KCC S-0507 / NBRC 13074 / NRRL 2958 / 5647)</name>
    <dbReference type="NCBI Taxonomy" id="457429"/>
    <lineage>
        <taxon>Bacteria</taxon>
        <taxon>Bacillati</taxon>
        <taxon>Actinomycetota</taxon>
        <taxon>Actinomycetes</taxon>
        <taxon>Kitasatosporales</taxon>
        <taxon>Streptomycetaceae</taxon>
        <taxon>Streptomyces</taxon>
    </lineage>
</organism>
<dbReference type="EMBL" id="CM000950">
    <property type="protein sequence ID" value="EDY66702.1"/>
    <property type="molecule type" value="Genomic_DNA"/>
</dbReference>
<dbReference type="Proteomes" id="UP000002805">
    <property type="component" value="Chromosome"/>
</dbReference>
<dbReference type="InterPro" id="IPR019587">
    <property type="entry name" value="Polyketide_cyclase/dehydratase"/>
</dbReference>
<feature type="region of interest" description="Disordered" evidence="1">
    <location>
        <begin position="1"/>
        <end position="38"/>
    </location>
</feature>
<dbReference type="CDD" id="cd07812">
    <property type="entry name" value="SRPBCC"/>
    <property type="match status" value="1"/>
</dbReference>
<evidence type="ECO:0000313" key="2">
    <source>
        <dbReference type="EMBL" id="EDY66702.1"/>
    </source>
</evidence>
<dbReference type="SUPFAM" id="SSF55961">
    <property type="entry name" value="Bet v1-like"/>
    <property type="match status" value="1"/>
</dbReference>
<proteinExistence type="predicted"/>
<gene>
    <name evidence="2" type="ORF">SSDG_05027</name>
</gene>
<accession>B5HIP1</accession>